<dbReference type="Proteomes" id="UP000003082">
    <property type="component" value="Unassembled WGS sequence"/>
</dbReference>
<protein>
    <submittedName>
        <fullName evidence="1">Uncharacterized protein</fullName>
    </submittedName>
</protein>
<evidence type="ECO:0000313" key="2">
    <source>
        <dbReference type="Proteomes" id="UP000003082"/>
    </source>
</evidence>
<dbReference type="STRING" id="553218.CAMRE0001_1110"/>
<evidence type="ECO:0000313" key="1">
    <source>
        <dbReference type="EMBL" id="EEF12745.1"/>
    </source>
</evidence>
<organism evidence="1 2">
    <name type="scientific">Campylobacter rectus RM3267</name>
    <dbReference type="NCBI Taxonomy" id="553218"/>
    <lineage>
        <taxon>Bacteria</taxon>
        <taxon>Pseudomonadati</taxon>
        <taxon>Campylobacterota</taxon>
        <taxon>Epsilonproteobacteria</taxon>
        <taxon>Campylobacterales</taxon>
        <taxon>Campylobacteraceae</taxon>
        <taxon>Campylobacter</taxon>
    </lineage>
</organism>
<name>B9D5J8_CAMRE</name>
<keyword evidence="2" id="KW-1185">Reference proteome</keyword>
<accession>B9D5J8</accession>
<dbReference type="AlphaFoldDB" id="B9D5J8"/>
<comment type="caution">
    <text evidence="1">The sequence shown here is derived from an EMBL/GenBank/DDBJ whole genome shotgun (WGS) entry which is preliminary data.</text>
</comment>
<gene>
    <name evidence="1" type="ORF">CAMRE0001_1110</name>
</gene>
<sequence>MQIAPQIYNGSKFSLFVAQNPADDSASSELRDQSLDLTLCSKVV</sequence>
<dbReference type="EMBL" id="ACFU01000040">
    <property type="protein sequence ID" value="EEF12745.1"/>
    <property type="molecule type" value="Genomic_DNA"/>
</dbReference>
<reference evidence="1 2" key="1">
    <citation type="submission" date="2008-08" db="EMBL/GenBank/DDBJ databases">
        <authorList>
            <person name="Madupu R."/>
            <person name="Durkin A.S."/>
            <person name="Torralba M."/>
            <person name="Methe B."/>
            <person name="Sutton G.G."/>
            <person name="Strausberg R.L."/>
            <person name="Nelson K.E."/>
        </authorList>
    </citation>
    <scope>NUCLEOTIDE SEQUENCE [LARGE SCALE GENOMIC DNA]</scope>
    <source>
        <strain evidence="1 2">RM3267</strain>
    </source>
</reference>
<proteinExistence type="predicted"/>